<dbReference type="GO" id="GO:0008380">
    <property type="term" value="P:RNA splicing"/>
    <property type="evidence" value="ECO:0007669"/>
    <property type="project" value="UniProtKB-KW"/>
</dbReference>
<feature type="compositionally biased region" description="Polar residues" evidence="5">
    <location>
        <begin position="109"/>
        <end position="118"/>
    </location>
</feature>
<evidence type="ECO:0000259" key="6">
    <source>
        <dbReference type="PROSITE" id="PS50128"/>
    </source>
</evidence>
<keyword evidence="9" id="KW-1185">Reference proteome</keyword>
<dbReference type="GO" id="GO:0003723">
    <property type="term" value="F:RNA binding"/>
    <property type="evidence" value="ECO:0007669"/>
    <property type="project" value="InterPro"/>
</dbReference>
<dbReference type="PANTHER" id="PTHR23340">
    <property type="entry name" value="ARGININE/SERINE RICH SPLICING FACTOR SF4/14"/>
    <property type="match status" value="1"/>
</dbReference>
<feature type="region of interest" description="Disordered" evidence="5">
    <location>
        <begin position="240"/>
        <end position="262"/>
    </location>
</feature>
<feature type="compositionally biased region" description="Polar residues" evidence="5">
    <location>
        <begin position="200"/>
        <end position="214"/>
    </location>
</feature>
<feature type="region of interest" description="Disordered" evidence="5">
    <location>
        <begin position="296"/>
        <end position="320"/>
    </location>
</feature>
<evidence type="ECO:0000256" key="5">
    <source>
        <dbReference type="SAM" id="MobiDB-lite"/>
    </source>
</evidence>
<proteinExistence type="predicted"/>
<reference evidence="8 9" key="1">
    <citation type="journal article" date="2018" name="Nat. Ecol. Evol.">
        <title>Shark genomes provide insights into elasmobranch evolution and the origin of vertebrates.</title>
        <authorList>
            <person name="Hara Y"/>
            <person name="Yamaguchi K"/>
            <person name="Onimaru K"/>
            <person name="Kadota M"/>
            <person name="Koyanagi M"/>
            <person name="Keeley SD"/>
            <person name="Tatsumi K"/>
            <person name="Tanaka K"/>
            <person name="Motone F"/>
            <person name="Kageyama Y"/>
            <person name="Nozu R"/>
            <person name="Adachi N"/>
            <person name="Nishimura O"/>
            <person name="Nakagawa R"/>
            <person name="Tanegashima C"/>
            <person name="Kiyatake I"/>
            <person name="Matsumoto R"/>
            <person name="Murakumo K"/>
            <person name="Nishida K"/>
            <person name="Terakita A"/>
            <person name="Kuratani S"/>
            <person name="Sato K"/>
            <person name="Hyodo S Kuraku.S."/>
        </authorList>
    </citation>
    <scope>NUCLEOTIDE SEQUENCE [LARGE SCALE GENOMIC DNA]</scope>
</reference>
<dbReference type="Proteomes" id="UP000287033">
    <property type="component" value="Unassembled WGS sequence"/>
</dbReference>
<feature type="compositionally biased region" description="Basic and acidic residues" evidence="5">
    <location>
        <begin position="699"/>
        <end position="719"/>
    </location>
</feature>
<evidence type="ECO:0000256" key="3">
    <source>
        <dbReference type="ARBA" id="ARBA00023187"/>
    </source>
</evidence>
<dbReference type="InterPro" id="IPR035967">
    <property type="entry name" value="SWAP/Surp_sf"/>
</dbReference>
<dbReference type="GO" id="GO:0006397">
    <property type="term" value="P:mRNA processing"/>
    <property type="evidence" value="ECO:0007669"/>
    <property type="project" value="UniProtKB-KW"/>
</dbReference>
<dbReference type="SUPFAM" id="SSF109905">
    <property type="entry name" value="Surp module (SWAP domain)"/>
    <property type="match status" value="2"/>
</dbReference>
<sequence>MEERFCPEMLNYAPRRYPRESYEENTQYDGLPYGDYESPSHRSERWRNMSSQAEMPSEDHRRYYDDASYSSSSRENFLDHHERDDRRSQYNNLRGPTEPSGDPGLFGRSVNSNDSPSMRGSGMYRRSVSPIESRDRSGSYRRQTSPNNWQSQSSVNDSRDYQFYRRSQSPSGRDGLNVYNRSQNPVDTAGHSETHRRSWTPGNETRDQGSNPRSRSPVKAPDAELYKLLSNVIDNARRMAASKNDPSHTSWRDPSRDCSQMDSSIYQSTTSTDGFHAAEDYNPRLNQRSSLRKNIEASRRGPSFPKVPPKNTKGPLLKRPKVQGRHGLLGRAPGLLGRAPGLLGTAPGLLGAAPGLLGAAPGLLGTAPGLLGTAPGLLGTAPAGLVGSSVSSKPVTTYENVSSDSSVHLYSLGNMSTLGSQMELGQQIIKWADFHSVAVDHSTKKKFDPNTDTYSKVATAFQCLMAKQHHDICDSTLVAHLGLTYPVIDNSFVSLLIRKNVITSRLELDDIVHQEESLLQEIQSKLLECIGPLLVVSSDHEQSSKSQGSQAPNEIASELEHAVTACRQAMVFIGQIFAFVSEERRKNLLRKTGLISVAPKYDYFVNLESNQLFGNKYTNELKNRVEQIYLPPLHSQVSCSSKFVSKVDEQSKKDAAIKPSKPSSLADAKASKQPETVSSAPDNSNEQKTTTTDNIDQSMAEKDAPSTADESVHPPEDSQVKTIIDKLAMFVAEKGEAAEKAVIQHKKEDFKYGFLLDPKSNEYKYYKQKVAQFSKENTCQSGIPAAVENEGSECNTSTDNTSSGLQAEFLTEVESSATCSTAEEGDSLSDTKTKTTAEKLAKFVAECGPDLEEIAIENNRDNPTFWFLYDENSSYYKYYKEKVKEYSGMIEKSDTSMDPAPEGASLGRSVLPRKRKGLTLKVGMLPPKKIRPKAASSPVRELKRIGYDKPTYKPKKKTKSEDLNYTKNKLAVDNVGYKMLQRMGWKDGEGLGSEKQGIRDPVNRGVTSTDRSGLGVGGTAEKDEVDNEFAIFRKRMMVAFRSKLLSKS</sequence>
<comment type="caution">
    <text evidence="8">The sequence shown here is derived from an EMBL/GenBank/DDBJ whole genome shotgun (WGS) entry which is preliminary data.</text>
</comment>
<dbReference type="InterPro" id="IPR000467">
    <property type="entry name" value="G_patch_dom"/>
</dbReference>
<dbReference type="Pfam" id="PF01805">
    <property type="entry name" value="Surp"/>
    <property type="match status" value="2"/>
</dbReference>
<feature type="domain" description="SURP motif" evidence="6">
    <location>
        <begin position="836"/>
        <end position="879"/>
    </location>
</feature>
<keyword evidence="2" id="KW-0507">mRNA processing</keyword>
<feature type="compositionally biased region" description="Polar residues" evidence="5">
    <location>
        <begin position="673"/>
        <end position="697"/>
    </location>
</feature>
<feature type="domain" description="G-patch" evidence="7">
    <location>
        <begin position="972"/>
        <end position="1019"/>
    </location>
</feature>
<evidence type="ECO:0008006" key="10">
    <source>
        <dbReference type="Google" id="ProtNLM"/>
    </source>
</evidence>
<accession>A0A401T1X7</accession>
<feature type="compositionally biased region" description="Polar residues" evidence="5">
    <location>
        <begin position="140"/>
        <end position="156"/>
    </location>
</feature>
<dbReference type="AlphaFoldDB" id="A0A401T1X7"/>
<evidence type="ECO:0000259" key="7">
    <source>
        <dbReference type="PROSITE" id="PS50174"/>
    </source>
</evidence>
<gene>
    <name evidence="8" type="ORF">chiPu_0015136</name>
</gene>
<feature type="compositionally biased region" description="Basic and acidic residues" evidence="5">
    <location>
        <begin position="38"/>
        <end position="47"/>
    </location>
</feature>
<dbReference type="InterPro" id="IPR000061">
    <property type="entry name" value="Surp"/>
</dbReference>
<keyword evidence="3" id="KW-0508">mRNA splicing</keyword>
<dbReference type="Gene3D" id="1.10.10.790">
    <property type="entry name" value="Surp module"/>
    <property type="match status" value="2"/>
</dbReference>
<dbReference type="STRING" id="137246.A0A401T1X7"/>
<dbReference type="SMART" id="SM00443">
    <property type="entry name" value="G_patch"/>
    <property type="match status" value="1"/>
</dbReference>
<dbReference type="PANTHER" id="PTHR23340:SF2">
    <property type="entry name" value="SURP AND G-PATCH DOMAIN-CONTAINING PROTEIN 2"/>
    <property type="match status" value="1"/>
</dbReference>
<feature type="compositionally biased region" description="Basic and acidic residues" evidence="5">
    <location>
        <begin position="76"/>
        <end position="88"/>
    </location>
</feature>
<evidence type="ECO:0000256" key="2">
    <source>
        <dbReference type="ARBA" id="ARBA00022664"/>
    </source>
</evidence>
<dbReference type="OrthoDB" id="4822at2759"/>
<dbReference type="Pfam" id="PF01585">
    <property type="entry name" value="G-patch"/>
    <property type="match status" value="1"/>
</dbReference>
<feature type="region of interest" description="Disordered" evidence="5">
    <location>
        <begin position="650"/>
        <end position="719"/>
    </location>
</feature>
<dbReference type="PROSITE" id="PS50174">
    <property type="entry name" value="G_PATCH"/>
    <property type="match status" value="1"/>
</dbReference>
<feature type="region of interest" description="Disordered" evidence="5">
    <location>
        <begin position="991"/>
        <end position="1019"/>
    </location>
</feature>
<name>A0A401T1X7_CHIPU</name>
<evidence type="ECO:0000256" key="4">
    <source>
        <dbReference type="ARBA" id="ARBA00023242"/>
    </source>
</evidence>
<feature type="domain" description="SURP motif" evidence="6">
    <location>
        <begin position="723"/>
        <end position="766"/>
    </location>
</feature>
<comment type="subcellular location">
    <subcellularLocation>
        <location evidence="1">Nucleus</location>
    </subcellularLocation>
</comment>
<evidence type="ECO:0000313" key="9">
    <source>
        <dbReference type="Proteomes" id="UP000287033"/>
    </source>
</evidence>
<dbReference type="OMA" id="KAKRYHI"/>
<dbReference type="GO" id="GO:0005654">
    <property type="term" value="C:nucleoplasm"/>
    <property type="evidence" value="ECO:0007669"/>
    <property type="project" value="TreeGrafter"/>
</dbReference>
<feature type="region of interest" description="Disordered" evidence="5">
    <location>
        <begin position="15"/>
        <end position="222"/>
    </location>
</feature>
<dbReference type="InterPro" id="IPR040169">
    <property type="entry name" value="SUGP1/2"/>
</dbReference>
<evidence type="ECO:0000256" key="1">
    <source>
        <dbReference type="ARBA" id="ARBA00004123"/>
    </source>
</evidence>
<dbReference type="SMART" id="SM00648">
    <property type="entry name" value="SWAP"/>
    <property type="match status" value="2"/>
</dbReference>
<evidence type="ECO:0000313" key="8">
    <source>
        <dbReference type="EMBL" id="GCC36641.1"/>
    </source>
</evidence>
<keyword evidence="4" id="KW-0539">Nucleus</keyword>
<protein>
    <recommendedName>
        <fullName evidence="10">G-patch domain-containing protein</fullName>
    </recommendedName>
</protein>
<dbReference type="EMBL" id="BEZZ01000860">
    <property type="protein sequence ID" value="GCC36641.1"/>
    <property type="molecule type" value="Genomic_DNA"/>
</dbReference>
<organism evidence="8 9">
    <name type="scientific">Chiloscyllium punctatum</name>
    <name type="common">Brownbanded bambooshark</name>
    <name type="synonym">Hemiscyllium punctatum</name>
    <dbReference type="NCBI Taxonomy" id="137246"/>
    <lineage>
        <taxon>Eukaryota</taxon>
        <taxon>Metazoa</taxon>
        <taxon>Chordata</taxon>
        <taxon>Craniata</taxon>
        <taxon>Vertebrata</taxon>
        <taxon>Chondrichthyes</taxon>
        <taxon>Elasmobranchii</taxon>
        <taxon>Galeomorphii</taxon>
        <taxon>Galeoidea</taxon>
        <taxon>Orectolobiformes</taxon>
        <taxon>Hemiscylliidae</taxon>
        <taxon>Chiloscyllium</taxon>
    </lineage>
</organism>
<dbReference type="PROSITE" id="PS50128">
    <property type="entry name" value="SURP"/>
    <property type="match status" value="2"/>
</dbReference>